<comment type="function">
    <text evidence="2 12">Catalyzes the synthesis of 5,6-dihydrouridine (D), a modified base found in the D-loop of most tRNAs, via the reduction of the C5-C6 double bond in target uridines.</text>
</comment>
<evidence type="ECO:0000313" key="16">
    <source>
        <dbReference type="EMBL" id="SCZ75972.1"/>
    </source>
</evidence>
<dbReference type="SUPFAM" id="SSF51395">
    <property type="entry name" value="FMN-linked oxidoreductases"/>
    <property type="match status" value="1"/>
</dbReference>
<protein>
    <recommendedName>
        <fullName evidence="12">tRNA-dihydrouridine synthase</fullName>
        <ecNumber evidence="12">1.3.1.-</ecNumber>
    </recommendedName>
</protein>
<evidence type="ECO:0000256" key="4">
    <source>
        <dbReference type="ARBA" id="ARBA00022630"/>
    </source>
</evidence>
<dbReference type="AlphaFoldDB" id="A0A1G5RPE1"/>
<keyword evidence="3" id="KW-0820">tRNA-binding</keyword>
<dbReference type="GO" id="GO:0050660">
    <property type="term" value="F:flavin adenine dinucleotide binding"/>
    <property type="evidence" value="ECO:0007669"/>
    <property type="project" value="InterPro"/>
</dbReference>
<dbReference type="CDD" id="cd02801">
    <property type="entry name" value="DUS_like_FMN"/>
    <property type="match status" value="1"/>
</dbReference>
<comment type="cofactor">
    <cofactor evidence="1 12 14">
        <name>FMN</name>
        <dbReference type="ChEBI" id="CHEBI:58210"/>
    </cofactor>
</comment>
<dbReference type="Gene3D" id="1.10.1200.80">
    <property type="entry name" value="Putative flavin oxidoreducatase, domain 2"/>
    <property type="match status" value="1"/>
</dbReference>
<dbReference type="PANTHER" id="PTHR45846:SF1">
    <property type="entry name" value="TRNA-DIHYDROURIDINE(47) SYNTHASE [NAD(P)(+)]-LIKE"/>
    <property type="match status" value="1"/>
</dbReference>
<dbReference type="PANTHER" id="PTHR45846">
    <property type="entry name" value="TRNA-DIHYDROURIDINE(47) SYNTHASE [NAD(P)(+)]-LIKE"/>
    <property type="match status" value="1"/>
</dbReference>
<dbReference type="GO" id="GO:0000049">
    <property type="term" value="F:tRNA binding"/>
    <property type="evidence" value="ECO:0007669"/>
    <property type="project" value="UniProtKB-KW"/>
</dbReference>
<dbReference type="GO" id="GO:0017150">
    <property type="term" value="F:tRNA dihydrouridine synthase activity"/>
    <property type="evidence" value="ECO:0007669"/>
    <property type="project" value="InterPro"/>
</dbReference>
<keyword evidence="17" id="KW-1185">Reference proteome</keyword>
<keyword evidence="8" id="KW-0694">RNA-binding</keyword>
<dbReference type="STRING" id="1120920.SAMN03080599_00005"/>
<keyword evidence="14" id="KW-0547">Nucleotide-binding</keyword>
<keyword evidence="9 12" id="KW-0560">Oxidoreductase</keyword>
<dbReference type="InterPro" id="IPR024036">
    <property type="entry name" value="tRNA-dHydroUridine_Synthase_C"/>
</dbReference>
<evidence type="ECO:0000256" key="14">
    <source>
        <dbReference type="PIRSR" id="PIRSR006621-2"/>
    </source>
</evidence>
<evidence type="ECO:0000256" key="5">
    <source>
        <dbReference type="ARBA" id="ARBA00022643"/>
    </source>
</evidence>
<comment type="similarity">
    <text evidence="12">Belongs to the dus family.</text>
</comment>
<evidence type="ECO:0000256" key="8">
    <source>
        <dbReference type="ARBA" id="ARBA00022884"/>
    </source>
</evidence>
<feature type="binding site" evidence="14">
    <location>
        <position position="170"/>
    </location>
    <ligand>
        <name>FMN</name>
        <dbReference type="ChEBI" id="CHEBI:58210"/>
    </ligand>
</feature>
<dbReference type="PIRSF" id="PIRSF006621">
    <property type="entry name" value="Dus"/>
    <property type="match status" value="1"/>
</dbReference>
<dbReference type="Gene3D" id="3.20.20.70">
    <property type="entry name" value="Aldolase class I"/>
    <property type="match status" value="1"/>
</dbReference>
<dbReference type="Pfam" id="PF01207">
    <property type="entry name" value="Dus"/>
    <property type="match status" value="1"/>
</dbReference>
<feature type="active site" description="Proton donor" evidence="13">
    <location>
        <position position="101"/>
    </location>
</feature>
<evidence type="ECO:0000256" key="6">
    <source>
        <dbReference type="ARBA" id="ARBA00022694"/>
    </source>
</evidence>
<evidence type="ECO:0000256" key="12">
    <source>
        <dbReference type="PIRNR" id="PIRNR006621"/>
    </source>
</evidence>
<dbReference type="InterPro" id="IPR001269">
    <property type="entry name" value="DUS_fam"/>
</dbReference>
<evidence type="ECO:0000256" key="2">
    <source>
        <dbReference type="ARBA" id="ARBA00002790"/>
    </source>
</evidence>
<comment type="catalytic activity">
    <reaction evidence="11">
        <text>a 5,6-dihydrouridine in tRNA + NAD(+) = a uridine in tRNA + NADH + H(+)</text>
        <dbReference type="Rhea" id="RHEA:54452"/>
        <dbReference type="Rhea" id="RHEA-COMP:13339"/>
        <dbReference type="Rhea" id="RHEA-COMP:13887"/>
        <dbReference type="ChEBI" id="CHEBI:15378"/>
        <dbReference type="ChEBI" id="CHEBI:57540"/>
        <dbReference type="ChEBI" id="CHEBI:57945"/>
        <dbReference type="ChEBI" id="CHEBI:65315"/>
        <dbReference type="ChEBI" id="CHEBI:74443"/>
    </reaction>
</comment>
<feature type="binding site" evidence="14">
    <location>
        <begin position="225"/>
        <end position="226"/>
    </location>
    <ligand>
        <name>FMN</name>
        <dbReference type="ChEBI" id="CHEBI:58210"/>
    </ligand>
</feature>
<dbReference type="EMBL" id="FMWL01000001">
    <property type="protein sequence ID" value="SCZ75972.1"/>
    <property type="molecule type" value="Genomic_DNA"/>
</dbReference>
<name>A0A1G5RPE1_9FIRM</name>
<dbReference type="EC" id="1.3.1.-" evidence="12"/>
<dbReference type="InterPro" id="IPR018517">
    <property type="entry name" value="tRNA_hU_synthase_CS"/>
</dbReference>
<evidence type="ECO:0000313" key="17">
    <source>
        <dbReference type="Proteomes" id="UP000199208"/>
    </source>
</evidence>
<evidence type="ECO:0000256" key="10">
    <source>
        <dbReference type="ARBA" id="ARBA00048205"/>
    </source>
</evidence>
<dbReference type="InterPro" id="IPR035587">
    <property type="entry name" value="DUS-like_FMN-bd"/>
</dbReference>
<accession>A0A1G5RPE1</accession>
<gene>
    <name evidence="16" type="ORF">SAMN03080599_00005</name>
</gene>
<evidence type="ECO:0000256" key="7">
    <source>
        <dbReference type="ARBA" id="ARBA00022857"/>
    </source>
</evidence>
<sequence>MLRIGDLELESPVVLGPMAGITDLAFRKICREQFTGLMVSEMISAKAMSFNDKKTLQMLQTAPEDPPLSIQLFGSEPEVLGEAVAALAEHPCSAIDFNMGCPAPKIVGNGEGSALMRNPGLAEAIVKAMVKHATKPVTVKFRKGWDPSEVNAVEFAKRMEAAGAAAITVHGRTRDQFYTGRADWEILRAVKEAVSVPVIGNGDIFVYEDALRMVEETGVDGVMAARGVQGNPWLLGQIEAALLGRPVPETPKAEERVETAIRHFLGLIEEKGEHVGVLEMRKHAAWYLKGIHGAAKLRTMINVEKDPERVVQLLRNAPKHALEVLEITNP</sequence>
<dbReference type="NCBIfam" id="TIGR00737">
    <property type="entry name" value="nifR3_yhdG"/>
    <property type="match status" value="1"/>
</dbReference>
<reference evidence="16 17" key="1">
    <citation type="submission" date="2016-10" db="EMBL/GenBank/DDBJ databases">
        <authorList>
            <person name="de Groot N.N."/>
        </authorList>
    </citation>
    <scope>NUCLEOTIDE SEQUENCE [LARGE SCALE GENOMIC DNA]</scope>
    <source>
        <strain evidence="16 17">DSM 2784</strain>
    </source>
</reference>
<comment type="catalytic activity">
    <reaction evidence="10">
        <text>a 5,6-dihydrouridine in tRNA + NADP(+) = a uridine in tRNA + NADPH + H(+)</text>
        <dbReference type="Rhea" id="RHEA:23624"/>
        <dbReference type="Rhea" id="RHEA-COMP:13339"/>
        <dbReference type="Rhea" id="RHEA-COMP:13887"/>
        <dbReference type="ChEBI" id="CHEBI:15378"/>
        <dbReference type="ChEBI" id="CHEBI:57783"/>
        <dbReference type="ChEBI" id="CHEBI:58349"/>
        <dbReference type="ChEBI" id="CHEBI:65315"/>
        <dbReference type="ChEBI" id="CHEBI:74443"/>
    </reaction>
</comment>
<evidence type="ECO:0000256" key="13">
    <source>
        <dbReference type="PIRSR" id="PIRSR006621-1"/>
    </source>
</evidence>
<feature type="binding site" evidence="14">
    <location>
        <begin position="17"/>
        <end position="19"/>
    </location>
    <ligand>
        <name>FMN</name>
        <dbReference type="ChEBI" id="CHEBI:58210"/>
    </ligand>
</feature>
<organism evidence="16 17">
    <name type="scientific">Acidaminobacter hydrogenoformans DSM 2784</name>
    <dbReference type="NCBI Taxonomy" id="1120920"/>
    <lineage>
        <taxon>Bacteria</taxon>
        <taxon>Bacillati</taxon>
        <taxon>Bacillota</taxon>
        <taxon>Clostridia</taxon>
        <taxon>Peptostreptococcales</taxon>
        <taxon>Acidaminobacteraceae</taxon>
        <taxon>Acidaminobacter</taxon>
    </lineage>
</organism>
<dbReference type="RefSeq" id="WP_278278100.1">
    <property type="nucleotide sequence ID" value="NZ_FMWL01000001.1"/>
</dbReference>
<dbReference type="PROSITE" id="PS01136">
    <property type="entry name" value="UPF0034"/>
    <property type="match status" value="1"/>
</dbReference>
<feature type="binding site" evidence="14">
    <location>
        <position position="71"/>
    </location>
    <ligand>
        <name>FMN</name>
        <dbReference type="ChEBI" id="CHEBI:58210"/>
    </ligand>
</feature>
<keyword evidence="7" id="KW-0521">NADP</keyword>
<dbReference type="InterPro" id="IPR004652">
    <property type="entry name" value="DusB-like"/>
</dbReference>
<evidence type="ECO:0000256" key="3">
    <source>
        <dbReference type="ARBA" id="ARBA00022555"/>
    </source>
</evidence>
<evidence type="ECO:0000256" key="11">
    <source>
        <dbReference type="ARBA" id="ARBA00048802"/>
    </source>
</evidence>
<dbReference type="Proteomes" id="UP000199208">
    <property type="component" value="Unassembled WGS sequence"/>
</dbReference>
<keyword evidence="6 12" id="KW-0819">tRNA processing</keyword>
<evidence type="ECO:0000256" key="9">
    <source>
        <dbReference type="ARBA" id="ARBA00023002"/>
    </source>
</evidence>
<feature type="domain" description="DUS-like FMN-binding" evidence="15">
    <location>
        <begin position="15"/>
        <end position="316"/>
    </location>
</feature>
<evidence type="ECO:0000256" key="1">
    <source>
        <dbReference type="ARBA" id="ARBA00001917"/>
    </source>
</evidence>
<proteinExistence type="inferred from homology"/>
<dbReference type="InterPro" id="IPR013785">
    <property type="entry name" value="Aldolase_TIM"/>
</dbReference>
<feature type="binding site" evidence="14">
    <location>
        <position position="140"/>
    </location>
    <ligand>
        <name>FMN</name>
        <dbReference type="ChEBI" id="CHEBI:58210"/>
    </ligand>
</feature>
<evidence type="ECO:0000259" key="15">
    <source>
        <dbReference type="Pfam" id="PF01207"/>
    </source>
</evidence>
<keyword evidence="4 12" id="KW-0285">Flavoprotein</keyword>
<keyword evidence="5 12" id="KW-0288">FMN</keyword>